<dbReference type="InterPro" id="IPR043128">
    <property type="entry name" value="Rev_trsase/Diguanyl_cyclase"/>
</dbReference>
<dbReference type="Pfam" id="PF00817">
    <property type="entry name" value="IMS"/>
    <property type="match status" value="1"/>
</dbReference>
<name>A0A0D2A2V5_9PEZI</name>
<evidence type="ECO:0000259" key="1">
    <source>
        <dbReference type="PROSITE" id="PS50173"/>
    </source>
</evidence>
<dbReference type="PANTHER" id="PTHR46404">
    <property type="entry name" value="DNA POLYMERASE IOTA"/>
    <property type="match status" value="1"/>
</dbReference>
<dbReference type="GeneID" id="27315346"/>
<dbReference type="GO" id="GO:0006281">
    <property type="term" value="P:DNA repair"/>
    <property type="evidence" value="ECO:0007669"/>
    <property type="project" value="InterPro"/>
</dbReference>
<dbReference type="GO" id="GO:0003887">
    <property type="term" value="F:DNA-directed DNA polymerase activity"/>
    <property type="evidence" value="ECO:0007669"/>
    <property type="project" value="TreeGrafter"/>
</dbReference>
<dbReference type="RefSeq" id="XP_016210952.1">
    <property type="nucleotide sequence ID" value="XM_016361132.1"/>
</dbReference>
<dbReference type="InterPro" id="IPR017961">
    <property type="entry name" value="DNA_pol_Y-fam_little_finger"/>
</dbReference>
<dbReference type="AlphaFoldDB" id="A0A0D2A2V5"/>
<keyword evidence="3" id="KW-1185">Reference proteome</keyword>
<dbReference type="PROSITE" id="PS50173">
    <property type="entry name" value="UMUC"/>
    <property type="match status" value="1"/>
</dbReference>
<dbReference type="VEuPathDB" id="FungiDB:PV09_07373"/>
<sequence length="614" mass="68230">MLSSCRGSLAMKRKDDRIILHFDVDAFYCSVFEVENPALKSVPLCVQQKQIVVTCNYEARRRGLHKLQLIRDAKAKCPDAVIVLGEDLTKFRDASKALYRFLRGFSWNHKVEALGFDEVFLDVTDIIEYNLQILAEHKQPQPAFFHLHRSDPTSGFVYDATNIPGHTYPQNFSLSASLSGSDDSLLLRLSLGSHLAYHIRQQVEQQMGYTCTVGISTSKLLSKLVGNLNKPNAQTTLLPPYEYEDNGALGNVASFMDAHDIGKVPDIGFKMTEKLRHYVLKCSLDSGSSIPCSERLERTTVGDLRNLPGLNAQVLEEILAGPGMQRGVGFKTWCLLHGIDDTEVAMARDFPKQISIEDSYRCMNTMEGVLRELLTLSTSLLHRMRADLTVEVQVLDGNHGQKKTRQWLVHPRTLRLSTRPRPPPGADGNRARASIRISRSTSLPTFVFNLAEPVELLAKRLVHESLVVLFRHLHPERRGWDLSLINVAVTNMVETAGTSKSAAGRDIGKMFKFREKTSEVPGSVKANVTSLIQTNNIGAVNTMAASRAPALDAIAIGSEDQLPLSQSTQLSEAASTWDESESDEQCFVGICPHCDARVPDFALAAHLRFHEVNI</sequence>
<accession>A0A0D2A2V5</accession>
<dbReference type="InParanoid" id="A0A0D2A2V5"/>
<reference evidence="2 3" key="1">
    <citation type="submission" date="2015-01" db="EMBL/GenBank/DDBJ databases">
        <title>The Genome Sequence of Ochroconis gallopava CBS43764.</title>
        <authorList>
            <consortium name="The Broad Institute Genomics Platform"/>
            <person name="Cuomo C."/>
            <person name="de Hoog S."/>
            <person name="Gorbushina A."/>
            <person name="Stielow B."/>
            <person name="Teixiera M."/>
            <person name="Abouelleil A."/>
            <person name="Chapman S.B."/>
            <person name="Priest M."/>
            <person name="Young S.K."/>
            <person name="Wortman J."/>
            <person name="Nusbaum C."/>
            <person name="Birren B."/>
        </authorList>
    </citation>
    <scope>NUCLEOTIDE SEQUENCE [LARGE SCALE GENOMIC DNA]</scope>
    <source>
        <strain evidence="2 3">CBS 43764</strain>
    </source>
</reference>
<proteinExistence type="predicted"/>
<evidence type="ECO:0000313" key="2">
    <source>
        <dbReference type="EMBL" id="KIW01083.1"/>
    </source>
</evidence>
<gene>
    <name evidence="2" type="ORF">PV09_07373</name>
</gene>
<dbReference type="GO" id="GO:0070987">
    <property type="term" value="P:error-free translesion synthesis"/>
    <property type="evidence" value="ECO:0007669"/>
    <property type="project" value="UniProtKB-ARBA"/>
</dbReference>
<dbReference type="SUPFAM" id="SSF56672">
    <property type="entry name" value="DNA/RNA polymerases"/>
    <property type="match status" value="1"/>
</dbReference>
<dbReference type="Gene3D" id="3.30.70.270">
    <property type="match status" value="1"/>
</dbReference>
<protein>
    <recommendedName>
        <fullName evidence="1">UmuC domain-containing protein</fullName>
    </recommendedName>
</protein>
<dbReference type="Gene3D" id="3.40.1170.60">
    <property type="match status" value="1"/>
</dbReference>
<organism evidence="2 3">
    <name type="scientific">Verruconis gallopava</name>
    <dbReference type="NCBI Taxonomy" id="253628"/>
    <lineage>
        <taxon>Eukaryota</taxon>
        <taxon>Fungi</taxon>
        <taxon>Dikarya</taxon>
        <taxon>Ascomycota</taxon>
        <taxon>Pezizomycotina</taxon>
        <taxon>Dothideomycetes</taxon>
        <taxon>Pleosporomycetidae</taxon>
        <taxon>Venturiales</taxon>
        <taxon>Sympoventuriaceae</taxon>
        <taxon>Verruconis</taxon>
    </lineage>
</organism>
<dbReference type="GO" id="GO:0003684">
    <property type="term" value="F:damaged DNA binding"/>
    <property type="evidence" value="ECO:0007669"/>
    <property type="project" value="InterPro"/>
</dbReference>
<feature type="domain" description="UmuC" evidence="1">
    <location>
        <begin position="19"/>
        <end position="268"/>
    </location>
</feature>
<evidence type="ECO:0000313" key="3">
    <source>
        <dbReference type="Proteomes" id="UP000053259"/>
    </source>
</evidence>
<dbReference type="InterPro" id="IPR036775">
    <property type="entry name" value="DNA_pol_Y-fam_lit_finger_sf"/>
</dbReference>
<dbReference type="OrthoDB" id="447129at2759"/>
<dbReference type="FunFam" id="3.40.1170.60:FF:000006">
    <property type="entry name" value="DNA polymerase iota"/>
    <property type="match status" value="1"/>
</dbReference>
<dbReference type="PANTHER" id="PTHR46404:SF1">
    <property type="entry name" value="DNA POLYMERASE IOTA"/>
    <property type="match status" value="1"/>
</dbReference>
<dbReference type="HOGENOM" id="CLU_022440_0_0_1"/>
<dbReference type="Proteomes" id="UP000053259">
    <property type="component" value="Unassembled WGS sequence"/>
</dbReference>
<dbReference type="Gene3D" id="3.30.1490.100">
    <property type="entry name" value="DNA polymerase, Y-family, little finger domain"/>
    <property type="match status" value="1"/>
</dbReference>
<dbReference type="STRING" id="253628.A0A0D2A2V5"/>
<dbReference type="InterPro" id="IPR043502">
    <property type="entry name" value="DNA/RNA_pol_sf"/>
</dbReference>
<dbReference type="EMBL" id="KN847557">
    <property type="protein sequence ID" value="KIW01083.1"/>
    <property type="molecule type" value="Genomic_DNA"/>
</dbReference>
<dbReference type="InterPro" id="IPR001126">
    <property type="entry name" value="UmuC"/>
</dbReference>
<dbReference type="Pfam" id="PF11799">
    <property type="entry name" value="IMS_C"/>
    <property type="match status" value="1"/>
</dbReference>